<organism evidence="1 2">
    <name type="scientific">Candidatus Roizmanbacteria bacterium RIFCSPLOWO2_02_FULL_36_11</name>
    <dbReference type="NCBI Taxonomy" id="1802071"/>
    <lineage>
        <taxon>Bacteria</taxon>
        <taxon>Candidatus Roizmaniibacteriota</taxon>
    </lineage>
</organism>
<dbReference type="PANTHER" id="PTHR12993">
    <property type="entry name" value="N-ACETYLGLUCOSAMINYL-PHOSPHATIDYLINOSITOL DE-N-ACETYLASE-RELATED"/>
    <property type="match status" value="1"/>
</dbReference>
<reference evidence="1 2" key="1">
    <citation type="journal article" date="2016" name="Nat. Commun.">
        <title>Thousands of microbial genomes shed light on interconnected biogeochemical processes in an aquifer system.</title>
        <authorList>
            <person name="Anantharaman K."/>
            <person name="Brown C.T."/>
            <person name="Hug L.A."/>
            <person name="Sharon I."/>
            <person name="Castelle C.J."/>
            <person name="Probst A.J."/>
            <person name="Thomas B.C."/>
            <person name="Singh A."/>
            <person name="Wilkins M.J."/>
            <person name="Karaoz U."/>
            <person name="Brodie E.L."/>
            <person name="Williams K.H."/>
            <person name="Hubbard S.S."/>
            <person name="Banfield J.F."/>
        </authorList>
    </citation>
    <scope>NUCLEOTIDE SEQUENCE [LARGE SCALE GENOMIC DNA]</scope>
</reference>
<gene>
    <name evidence="1" type="ORF">A3H78_00845</name>
</gene>
<dbReference type="Gene3D" id="3.40.50.10320">
    <property type="entry name" value="LmbE-like"/>
    <property type="match status" value="1"/>
</dbReference>
<dbReference type="Pfam" id="PF02585">
    <property type="entry name" value="PIG-L"/>
    <property type="match status" value="1"/>
</dbReference>
<comment type="caution">
    <text evidence="1">The sequence shown here is derived from an EMBL/GenBank/DDBJ whole genome shotgun (WGS) entry which is preliminary data.</text>
</comment>
<dbReference type="PANTHER" id="PTHR12993:SF11">
    <property type="entry name" value="N-ACETYLGLUCOSAMINYL-PHOSPHATIDYLINOSITOL DE-N-ACETYLASE"/>
    <property type="match status" value="1"/>
</dbReference>
<evidence type="ECO:0000313" key="2">
    <source>
        <dbReference type="Proteomes" id="UP000177418"/>
    </source>
</evidence>
<evidence type="ECO:0000313" key="1">
    <source>
        <dbReference type="EMBL" id="OGK55007.1"/>
    </source>
</evidence>
<sequence>MNIIAVFAHPDDEAFGPSGTIAKLAKDNNVILLCATRGEAGEHHDPAEQARLAQIREKELENSAKILGVKQIHFLGFKDGELCNNLYHKLAESIEHYCKKYQPGMLITTELRGISGHLDHIAVALTTTYVFYRLPYIKELYYYCLTEDRREQIEDYFIYFPKGYNKSDIDLTNDISDVWEQKINSIRAHESQKKDGTTIISRLQKLPKAEHFQILKK</sequence>
<dbReference type="AlphaFoldDB" id="A0A1F7JHC7"/>
<dbReference type="InterPro" id="IPR024078">
    <property type="entry name" value="LmbE-like_dom_sf"/>
</dbReference>
<name>A0A1F7JHC7_9BACT</name>
<protein>
    <recommendedName>
        <fullName evidence="3">GlcNAc-PI de-N-acetylase</fullName>
    </recommendedName>
</protein>
<dbReference type="Proteomes" id="UP000177418">
    <property type="component" value="Unassembled WGS sequence"/>
</dbReference>
<dbReference type="EMBL" id="MGAV01000012">
    <property type="protein sequence ID" value="OGK55007.1"/>
    <property type="molecule type" value="Genomic_DNA"/>
</dbReference>
<dbReference type="InterPro" id="IPR003737">
    <property type="entry name" value="GlcNAc_PI_deacetylase-related"/>
</dbReference>
<dbReference type="SUPFAM" id="SSF102588">
    <property type="entry name" value="LmbE-like"/>
    <property type="match status" value="1"/>
</dbReference>
<accession>A0A1F7JHC7</accession>
<evidence type="ECO:0008006" key="3">
    <source>
        <dbReference type="Google" id="ProtNLM"/>
    </source>
</evidence>
<proteinExistence type="predicted"/>
<dbReference type="GO" id="GO:0016811">
    <property type="term" value="F:hydrolase activity, acting on carbon-nitrogen (but not peptide) bonds, in linear amides"/>
    <property type="evidence" value="ECO:0007669"/>
    <property type="project" value="TreeGrafter"/>
</dbReference>